<dbReference type="GO" id="GO:0030288">
    <property type="term" value="C:outer membrane-bounded periplasmic space"/>
    <property type="evidence" value="ECO:0007669"/>
    <property type="project" value="InterPro"/>
</dbReference>
<evidence type="ECO:0000256" key="2">
    <source>
        <dbReference type="ARBA" id="ARBA00022448"/>
    </source>
</evidence>
<feature type="signal peptide" evidence="4">
    <location>
        <begin position="1"/>
        <end position="21"/>
    </location>
</feature>
<evidence type="ECO:0000256" key="1">
    <source>
        <dbReference type="ARBA" id="ARBA00009023"/>
    </source>
</evidence>
<comment type="similarity">
    <text evidence="1">Belongs to the bacterial solute-binding protein 7 family.</text>
</comment>
<dbReference type="PIRSF" id="PIRSF006470">
    <property type="entry name" value="DctB"/>
    <property type="match status" value="1"/>
</dbReference>
<dbReference type="InterPro" id="IPR038404">
    <property type="entry name" value="TRAP_DctP_sf"/>
</dbReference>
<dbReference type="InterPro" id="IPR018389">
    <property type="entry name" value="DctP_fam"/>
</dbReference>
<keyword evidence="2" id="KW-0813">Transport</keyword>
<feature type="chain" id="PRO_5021716297" evidence="4">
    <location>
        <begin position="22"/>
        <end position="334"/>
    </location>
</feature>
<keyword evidence="6" id="KW-1185">Reference proteome</keyword>
<accession>A0A557QDC4</accession>
<sequence length="334" mass="36718">MTLRSLLVFVLSMCVLGTAQAADPIVVKFSHVVAPNTPKGMGALKFKELAERYSEGALRVEVYPNSTLYKDKEEMEALQLGAVQIIAPSLAKFGPLGLRVFEAFDLPYIFDSYAELHKVTGGALGARMLESLEPRGITGLAFWDNGFKSFSANASIHKPGDLRGKKMRIQSSKVLDGQMRALGAFPQVTAFDEVYPALKAGVVDGTENPHSNFYTQRMHEVQSHMVITDHGYLGYAVITNKKFWDGLPGAMREVLARAMREATEYTNQIAKAENDKALDAIKAAGTTQVYVPTREERLAFKKALMPVHKAMAPRIGKALIEAIYEETGFDPDAL</sequence>
<evidence type="ECO:0000256" key="3">
    <source>
        <dbReference type="ARBA" id="ARBA00022729"/>
    </source>
</evidence>
<dbReference type="CDD" id="cd13674">
    <property type="entry name" value="PBP2_TRAP_SBP_like_1"/>
    <property type="match status" value="1"/>
</dbReference>
<dbReference type="Pfam" id="PF03480">
    <property type="entry name" value="DctP"/>
    <property type="match status" value="1"/>
</dbReference>
<dbReference type="GO" id="GO:0055085">
    <property type="term" value="P:transmembrane transport"/>
    <property type="evidence" value="ECO:0007669"/>
    <property type="project" value="InterPro"/>
</dbReference>
<comment type="caution">
    <text evidence="5">The sequence shown here is derived from an EMBL/GenBank/DDBJ whole genome shotgun (WGS) entry which is preliminary data.</text>
</comment>
<dbReference type="PANTHER" id="PTHR33376">
    <property type="match status" value="1"/>
</dbReference>
<proteinExistence type="inferred from homology"/>
<dbReference type="RefSeq" id="WP_144311308.1">
    <property type="nucleotide sequence ID" value="NZ_VMNK01000023.1"/>
</dbReference>
<dbReference type="PANTHER" id="PTHR33376:SF7">
    <property type="entry name" value="C4-DICARBOXYLATE-BINDING PROTEIN DCTB"/>
    <property type="match status" value="1"/>
</dbReference>
<dbReference type="EMBL" id="VMNK01000023">
    <property type="protein sequence ID" value="TVO50918.1"/>
    <property type="molecule type" value="Genomic_DNA"/>
</dbReference>
<dbReference type="NCBIfam" id="NF037995">
    <property type="entry name" value="TRAP_S1"/>
    <property type="match status" value="1"/>
</dbReference>
<name>A0A557QDC4_9RHOO</name>
<keyword evidence="3 4" id="KW-0732">Signal</keyword>
<dbReference type="Proteomes" id="UP000319502">
    <property type="component" value="Unassembled WGS sequence"/>
</dbReference>
<dbReference type="Gene3D" id="3.40.190.170">
    <property type="entry name" value="Bacterial extracellular solute-binding protein, family 7"/>
    <property type="match status" value="1"/>
</dbReference>
<dbReference type="OrthoDB" id="9794826at2"/>
<dbReference type="InterPro" id="IPR004682">
    <property type="entry name" value="TRAP_DctP"/>
</dbReference>
<dbReference type="NCBIfam" id="TIGR00787">
    <property type="entry name" value="dctP"/>
    <property type="match status" value="1"/>
</dbReference>
<protein>
    <submittedName>
        <fullName evidence="5">TRAP transporter substrate-binding protein</fullName>
    </submittedName>
</protein>
<evidence type="ECO:0000313" key="6">
    <source>
        <dbReference type="Proteomes" id="UP000319502"/>
    </source>
</evidence>
<dbReference type="GO" id="GO:0015740">
    <property type="term" value="P:C4-dicarboxylate transport"/>
    <property type="evidence" value="ECO:0007669"/>
    <property type="project" value="TreeGrafter"/>
</dbReference>
<reference evidence="5 6" key="1">
    <citation type="submission" date="2019-07" db="EMBL/GenBank/DDBJ databases">
        <title>The pathways for chlorine oxyanion respiration interact through the shared metabolite chlorate.</title>
        <authorList>
            <person name="Barnum T.P."/>
            <person name="Cheng Y."/>
            <person name="Hill K.A."/>
            <person name="Lucas L.N."/>
            <person name="Carlson H.K."/>
            <person name="Coates J.D."/>
        </authorList>
    </citation>
    <scope>NUCLEOTIDE SEQUENCE [LARGE SCALE GENOMIC DNA]</scope>
    <source>
        <strain evidence="5 6">SFB-3</strain>
    </source>
</reference>
<organism evidence="5 6">
    <name type="scientific">Denitromonas halophila</name>
    <dbReference type="NCBI Taxonomy" id="1629404"/>
    <lineage>
        <taxon>Bacteria</taxon>
        <taxon>Pseudomonadati</taxon>
        <taxon>Pseudomonadota</taxon>
        <taxon>Betaproteobacteria</taxon>
        <taxon>Rhodocyclales</taxon>
        <taxon>Zoogloeaceae</taxon>
        <taxon>Denitromonas</taxon>
    </lineage>
</organism>
<gene>
    <name evidence="5" type="ORF">FHP91_20445</name>
</gene>
<evidence type="ECO:0000256" key="4">
    <source>
        <dbReference type="SAM" id="SignalP"/>
    </source>
</evidence>
<evidence type="ECO:0000313" key="5">
    <source>
        <dbReference type="EMBL" id="TVO50918.1"/>
    </source>
</evidence>
<dbReference type="AlphaFoldDB" id="A0A557QDC4"/>